<dbReference type="PANTHER" id="PTHR36378:SF1">
    <property type="entry name" value="COTTON FIBER PROTEIN"/>
    <property type="match status" value="1"/>
</dbReference>
<dbReference type="Pfam" id="PF05553">
    <property type="entry name" value="DUF761"/>
    <property type="match status" value="1"/>
</dbReference>
<feature type="region of interest" description="Disordered" evidence="1">
    <location>
        <begin position="119"/>
        <end position="151"/>
    </location>
</feature>
<reference evidence="2 3" key="1">
    <citation type="journal article" date="2024" name="G3 (Bethesda)">
        <title>Genome assembly of Hibiscus sabdariffa L. provides insights into metabolisms of medicinal natural products.</title>
        <authorList>
            <person name="Kim T."/>
        </authorList>
    </citation>
    <scope>NUCLEOTIDE SEQUENCE [LARGE SCALE GENOMIC DNA]</scope>
    <source>
        <strain evidence="2">TK-2024</strain>
        <tissue evidence="2">Old leaves</tissue>
    </source>
</reference>
<feature type="compositionally biased region" description="Polar residues" evidence="1">
    <location>
        <begin position="69"/>
        <end position="79"/>
    </location>
</feature>
<organism evidence="2 3">
    <name type="scientific">Hibiscus sabdariffa</name>
    <name type="common">roselle</name>
    <dbReference type="NCBI Taxonomy" id="183260"/>
    <lineage>
        <taxon>Eukaryota</taxon>
        <taxon>Viridiplantae</taxon>
        <taxon>Streptophyta</taxon>
        <taxon>Embryophyta</taxon>
        <taxon>Tracheophyta</taxon>
        <taxon>Spermatophyta</taxon>
        <taxon>Magnoliopsida</taxon>
        <taxon>eudicotyledons</taxon>
        <taxon>Gunneridae</taxon>
        <taxon>Pentapetalae</taxon>
        <taxon>rosids</taxon>
        <taxon>malvids</taxon>
        <taxon>Malvales</taxon>
        <taxon>Malvaceae</taxon>
        <taxon>Malvoideae</taxon>
        <taxon>Hibiscus</taxon>
    </lineage>
</organism>
<comment type="caution">
    <text evidence="2">The sequence shown here is derived from an EMBL/GenBank/DDBJ whole genome shotgun (WGS) entry which is preliminary data.</text>
</comment>
<feature type="compositionally biased region" description="Basic and acidic residues" evidence="1">
    <location>
        <begin position="129"/>
        <end position="151"/>
    </location>
</feature>
<feature type="region of interest" description="Disordered" evidence="1">
    <location>
        <begin position="56"/>
        <end position="84"/>
    </location>
</feature>
<sequence>MGETEPKTCISIFNWDKKKAPENEGAIVPQRKGMRRSSSMGIFKAALGMLRTKSMSQLAVSDSKPDMSPMQSPTTSFPPSLSRPEKVALEIVPGPMPGEEQKVEATVPSLSSIAVPAVSESDMNQNNSPHEEIAKEKCGPRHDDDGGDEKIDTKAEEFIAQFYEQMKLQSMNS</sequence>
<evidence type="ECO:0000313" key="3">
    <source>
        <dbReference type="Proteomes" id="UP001472677"/>
    </source>
</evidence>
<dbReference type="EMBL" id="JBBPBM010000304">
    <property type="protein sequence ID" value="KAK8497555.1"/>
    <property type="molecule type" value="Genomic_DNA"/>
</dbReference>
<gene>
    <name evidence="2" type="ORF">V6N12_037428</name>
</gene>
<protein>
    <submittedName>
        <fullName evidence="2">Uncharacterized protein</fullName>
    </submittedName>
</protein>
<evidence type="ECO:0000256" key="1">
    <source>
        <dbReference type="SAM" id="MobiDB-lite"/>
    </source>
</evidence>
<name>A0ABR2AUL2_9ROSI</name>
<evidence type="ECO:0000313" key="2">
    <source>
        <dbReference type="EMBL" id="KAK8497555.1"/>
    </source>
</evidence>
<dbReference type="Proteomes" id="UP001472677">
    <property type="component" value="Unassembled WGS sequence"/>
</dbReference>
<dbReference type="InterPro" id="IPR008480">
    <property type="entry name" value="DUF761_pln"/>
</dbReference>
<keyword evidence="3" id="KW-1185">Reference proteome</keyword>
<proteinExistence type="predicted"/>
<dbReference type="PANTHER" id="PTHR36378">
    <property type="entry name" value="COTTON FIBER PROTEIN"/>
    <property type="match status" value="1"/>
</dbReference>
<accession>A0ABR2AUL2</accession>